<gene>
    <name evidence="7" type="ORF">KQI82_10875</name>
</gene>
<dbReference type="PANTHER" id="PTHR30349:SF41">
    <property type="entry name" value="INTEGRASE_RECOMBINASE PROTEIN MJ0367-RELATED"/>
    <property type="match status" value="1"/>
</dbReference>
<evidence type="ECO:0000259" key="5">
    <source>
        <dbReference type="PROSITE" id="PS51898"/>
    </source>
</evidence>
<dbReference type="Proteomes" id="UP000787672">
    <property type="component" value="Unassembled WGS sequence"/>
</dbReference>
<dbReference type="Pfam" id="PF14657">
    <property type="entry name" value="Arm-DNA-bind_4"/>
    <property type="match status" value="1"/>
</dbReference>
<name>A0ABS6FAT9_9FIRM</name>
<dbReference type="InterPro" id="IPR002104">
    <property type="entry name" value="Integrase_catalytic"/>
</dbReference>
<evidence type="ECO:0000313" key="8">
    <source>
        <dbReference type="Proteomes" id="UP000787672"/>
    </source>
</evidence>
<keyword evidence="8" id="KW-1185">Reference proteome</keyword>
<dbReference type="Pfam" id="PF14659">
    <property type="entry name" value="Phage_int_SAM_3"/>
    <property type="match status" value="1"/>
</dbReference>
<dbReference type="Pfam" id="PF00589">
    <property type="entry name" value="Phage_integrase"/>
    <property type="match status" value="1"/>
</dbReference>
<evidence type="ECO:0000256" key="1">
    <source>
        <dbReference type="ARBA" id="ARBA00003283"/>
    </source>
</evidence>
<accession>A0ABS6FAT9</accession>
<feature type="domain" description="Core-binding (CB)" evidence="6">
    <location>
        <begin position="72"/>
        <end position="159"/>
    </location>
</feature>
<evidence type="ECO:0000256" key="3">
    <source>
        <dbReference type="ARBA" id="ARBA00023125"/>
    </source>
</evidence>
<dbReference type="PROSITE" id="PS51900">
    <property type="entry name" value="CB"/>
    <property type="match status" value="1"/>
</dbReference>
<dbReference type="RefSeq" id="WP_216632778.1">
    <property type="nucleotide sequence ID" value="NZ_JAHLQN010000001.1"/>
</dbReference>
<sequence length="397" mass="45320">MKRNKKNAQGAGTIRKRSDGRWEARFTIGFDPVNGKQKQKSIYGKTQKEVREKLAQVTVEIDEGTYIEPCQMTLEEWMTIWLAEYMGDKKWSTIKHYKAQVKSHILPALGHYPLSQLNPHIIQAFDNALLRGTGKEKPLTPKSVRNVHGVLRKCLAVAVQLEYIRRNPAEPVILPRVEKKIIKPLTDEEVQKMICAAGDDGFGTLFKVVVFTGLRLGEALGLTWDCVDFTKRRLTIDKQLQKRPIADGGFVFASLKNDKVRVVAPAPYVLDLLKEWEQRQKEWRLKCGPEWQGWKNEKERRTALVFTNEFGGHLHPQTVYNHFKKLAISVGAPNARVHDLRHTYAVLSLQNGDDVKTVQGNLGHATAAFTLDVYGHVSERMKEDSANRMQRYIEGLR</sequence>
<evidence type="ECO:0000256" key="2">
    <source>
        <dbReference type="ARBA" id="ARBA00008857"/>
    </source>
</evidence>
<dbReference type="EMBL" id="JAHLQN010000001">
    <property type="protein sequence ID" value="MBU5627411.1"/>
    <property type="molecule type" value="Genomic_DNA"/>
</dbReference>
<comment type="function">
    <text evidence="1">Site-specific tyrosine recombinase, which acts by catalyzing the cutting and rejoining of the recombining DNA molecules.</text>
</comment>
<evidence type="ECO:0000313" key="7">
    <source>
        <dbReference type="EMBL" id="MBU5627411.1"/>
    </source>
</evidence>
<dbReference type="InterPro" id="IPR004107">
    <property type="entry name" value="Integrase_SAM-like_N"/>
</dbReference>
<evidence type="ECO:0000256" key="4">
    <source>
        <dbReference type="PROSITE-ProRule" id="PRU01248"/>
    </source>
</evidence>
<evidence type="ECO:0000259" key="6">
    <source>
        <dbReference type="PROSITE" id="PS51900"/>
    </source>
</evidence>
<dbReference type="PANTHER" id="PTHR30349">
    <property type="entry name" value="PHAGE INTEGRASE-RELATED"/>
    <property type="match status" value="1"/>
</dbReference>
<dbReference type="PROSITE" id="PS51898">
    <property type="entry name" value="TYR_RECOMBINASE"/>
    <property type="match status" value="1"/>
</dbReference>
<protein>
    <submittedName>
        <fullName evidence="7">Site-specific integrase</fullName>
    </submittedName>
</protein>
<comment type="caution">
    <text evidence="7">The sequence shown here is derived from an EMBL/GenBank/DDBJ whole genome shotgun (WGS) entry which is preliminary data.</text>
</comment>
<keyword evidence="3 4" id="KW-0238">DNA-binding</keyword>
<dbReference type="CDD" id="cd01189">
    <property type="entry name" value="INT_ICEBs1_C_like"/>
    <property type="match status" value="1"/>
</dbReference>
<feature type="domain" description="Tyr recombinase" evidence="5">
    <location>
        <begin position="180"/>
        <end position="387"/>
    </location>
</feature>
<reference evidence="7 8" key="1">
    <citation type="submission" date="2021-06" db="EMBL/GenBank/DDBJ databases">
        <authorList>
            <person name="Sun Q."/>
            <person name="Li D."/>
        </authorList>
    </citation>
    <scope>NUCLEOTIDE SEQUENCE [LARGE SCALE GENOMIC DNA]</scope>
    <source>
        <strain evidence="7 8">MSJ-2</strain>
    </source>
</reference>
<dbReference type="InterPro" id="IPR028259">
    <property type="entry name" value="AP2-like_int_N"/>
</dbReference>
<dbReference type="InterPro" id="IPR044068">
    <property type="entry name" value="CB"/>
</dbReference>
<dbReference type="InterPro" id="IPR050090">
    <property type="entry name" value="Tyrosine_recombinase_XerCD"/>
</dbReference>
<comment type="similarity">
    <text evidence="2">Belongs to the 'phage' integrase family.</text>
</comment>
<proteinExistence type="inferred from homology"/>
<organism evidence="7 8">
    <name type="scientific">Dysosmobacter acutus</name>
    <dbReference type="NCBI Taxonomy" id="2841504"/>
    <lineage>
        <taxon>Bacteria</taxon>
        <taxon>Bacillati</taxon>
        <taxon>Bacillota</taxon>
        <taxon>Clostridia</taxon>
        <taxon>Eubacteriales</taxon>
        <taxon>Oscillospiraceae</taxon>
        <taxon>Dysosmobacter</taxon>
    </lineage>
</organism>